<reference evidence="2" key="2">
    <citation type="submission" date="2020-11" db="EMBL/GenBank/DDBJ databases">
        <authorList>
            <person name="McCartney M.A."/>
            <person name="Auch B."/>
            <person name="Kono T."/>
            <person name="Mallez S."/>
            <person name="Becker A."/>
            <person name="Gohl D.M."/>
            <person name="Silverstein K.A.T."/>
            <person name="Koren S."/>
            <person name="Bechman K.B."/>
            <person name="Herman A."/>
            <person name="Abrahante J.E."/>
            <person name="Garbe J."/>
        </authorList>
    </citation>
    <scope>NUCLEOTIDE SEQUENCE</scope>
    <source>
        <strain evidence="2">Duluth1</strain>
        <tissue evidence="2">Whole animal</tissue>
    </source>
</reference>
<evidence type="ECO:0000313" key="2">
    <source>
        <dbReference type="EMBL" id="KAH3848346.1"/>
    </source>
</evidence>
<proteinExistence type="inferred from homology"/>
<comment type="caution">
    <text evidence="2">The sequence shown here is derived from an EMBL/GenBank/DDBJ whole genome shotgun (WGS) entry which is preliminary data.</text>
</comment>
<gene>
    <name evidence="2" type="ORF">DPMN_090706</name>
</gene>
<accession>A0A9D4KYK8</accession>
<sequence>MSQNPGTVGKSLLKVRLSDKQWEQVHRINITLADEYKTRREMLLKRLDVTIQSFMWSDKAKVRTP</sequence>
<dbReference type="GO" id="GO:0072669">
    <property type="term" value="C:tRNA-splicing ligase complex"/>
    <property type="evidence" value="ECO:0007669"/>
    <property type="project" value="TreeGrafter"/>
</dbReference>
<organism evidence="2 3">
    <name type="scientific">Dreissena polymorpha</name>
    <name type="common">Zebra mussel</name>
    <name type="synonym">Mytilus polymorpha</name>
    <dbReference type="NCBI Taxonomy" id="45954"/>
    <lineage>
        <taxon>Eukaryota</taxon>
        <taxon>Metazoa</taxon>
        <taxon>Spiralia</taxon>
        <taxon>Lophotrochozoa</taxon>
        <taxon>Mollusca</taxon>
        <taxon>Bivalvia</taxon>
        <taxon>Autobranchia</taxon>
        <taxon>Heteroconchia</taxon>
        <taxon>Euheterodonta</taxon>
        <taxon>Imparidentia</taxon>
        <taxon>Neoheterodontei</taxon>
        <taxon>Myida</taxon>
        <taxon>Dreissenoidea</taxon>
        <taxon>Dreissenidae</taxon>
        <taxon>Dreissena</taxon>
    </lineage>
</organism>
<dbReference type="EMBL" id="JAIWYP010000003">
    <property type="protein sequence ID" value="KAH3848346.1"/>
    <property type="molecule type" value="Genomic_DNA"/>
</dbReference>
<comment type="similarity">
    <text evidence="1">Belongs to the FAM98 family.</text>
</comment>
<reference evidence="2" key="1">
    <citation type="journal article" date="2019" name="bioRxiv">
        <title>The Genome of the Zebra Mussel, Dreissena polymorpha: A Resource for Invasive Species Research.</title>
        <authorList>
            <person name="McCartney M.A."/>
            <person name="Auch B."/>
            <person name="Kono T."/>
            <person name="Mallez S."/>
            <person name="Zhang Y."/>
            <person name="Obille A."/>
            <person name="Becker A."/>
            <person name="Abrahante J.E."/>
            <person name="Garbe J."/>
            <person name="Badalamenti J.P."/>
            <person name="Herman A."/>
            <person name="Mangelson H."/>
            <person name="Liachko I."/>
            <person name="Sullivan S."/>
            <person name="Sone E.D."/>
            <person name="Koren S."/>
            <person name="Silverstein K.A.T."/>
            <person name="Beckman K.B."/>
            <person name="Gohl D.M."/>
        </authorList>
    </citation>
    <scope>NUCLEOTIDE SEQUENCE</scope>
    <source>
        <strain evidence="2">Duluth1</strain>
        <tissue evidence="2">Whole animal</tissue>
    </source>
</reference>
<dbReference type="PANTHER" id="PTHR31353:SF1">
    <property type="entry name" value="PROTEIN FAM98B"/>
    <property type="match status" value="1"/>
</dbReference>
<evidence type="ECO:0000256" key="1">
    <source>
        <dbReference type="ARBA" id="ARBA00007218"/>
    </source>
</evidence>
<dbReference type="Pfam" id="PF10239">
    <property type="entry name" value="DUF2465"/>
    <property type="match status" value="1"/>
</dbReference>
<evidence type="ECO:0000313" key="3">
    <source>
        <dbReference type="Proteomes" id="UP000828390"/>
    </source>
</evidence>
<dbReference type="InterPro" id="IPR018797">
    <property type="entry name" value="FAM98"/>
</dbReference>
<dbReference type="PANTHER" id="PTHR31353">
    <property type="entry name" value="FAM98"/>
    <property type="match status" value="1"/>
</dbReference>
<dbReference type="Proteomes" id="UP000828390">
    <property type="component" value="Unassembled WGS sequence"/>
</dbReference>
<name>A0A9D4KYK8_DREPO</name>
<dbReference type="AlphaFoldDB" id="A0A9D4KYK8"/>
<protein>
    <submittedName>
        <fullName evidence="2">Uncharacterized protein</fullName>
    </submittedName>
</protein>
<keyword evidence="3" id="KW-1185">Reference proteome</keyword>